<dbReference type="SUPFAM" id="SSF52172">
    <property type="entry name" value="CheY-like"/>
    <property type="match status" value="1"/>
</dbReference>
<dbReference type="GO" id="GO:0003677">
    <property type="term" value="F:DNA binding"/>
    <property type="evidence" value="ECO:0007669"/>
    <property type="project" value="InterPro"/>
</dbReference>
<protein>
    <submittedName>
        <fullName evidence="4">Two component transcriptional regulator, LytTR family</fullName>
    </submittedName>
</protein>
<dbReference type="Pfam" id="PF04397">
    <property type="entry name" value="LytTR"/>
    <property type="match status" value="1"/>
</dbReference>
<dbReference type="AlphaFoldDB" id="A0A8D3WE26"/>
<dbReference type="PANTHER" id="PTHR37299">
    <property type="entry name" value="TRANSCRIPTIONAL REGULATOR-RELATED"/>
    <property type="match status" value="1"/>
</dbReference>
<feature type="domain" description="HTH LytTR-type" evidence="3">
    <location>
        <begin position="197"/>
        <end position="299"/>
    </location>
</feature>
<dbReference type="PROSITE" id="PS50110">
    <property type="entry name" value="RESPONSE_REGULATORY"/>
    <property type="match status" value="1"/>
</dbReference>
<reference evidence="4 5" key="1">
    <citation type="submission" date="2011-01" db="EMBL/GenBank/DDBJ databases">
        <title>Complete sequence of chromosome of Streptomyces flavogriseus ATCC 33331.</title>
        <authorList>
            <consortium name="US DOE Joint Genome Institute"/>
            <person name="Lucas S."/>
            <person name="Copeland A."/>
            <person name="Lapidus A."/>
            <person name="Cheng J.-F."/>
            <person name="Goodwin L."/>
            <person name="Pitluck S."/>
            <person name="Davenport K."/>
            <person name="Detter J.C."/>
            <person name="Han C."/>
            <person name="Tapia R."/>
            <person name="Land M."/>
            <person name="Hauser L."/>
            <person name="Kyrpides N."/>
            <person name="Ivanova N."/>
            <person name="Ovchinnikova G."/>
            <person name="Pagani I."/>
            <person name="Brumm P."/>
            <person name="Mead D."/>
            <person name="Woyke T."/>
        </authorList>
    </citation>
    <scope>NUCLEOTIDE SEQUENCE [LARGE SCALE GENOMIC DNA]</scope>
    <source>
        <strain evidence="5">ATCC 33331 / IAF-45CD</strain>
    </source>
</reference>
<dbReference type="SMART" id="SM00850">
    <property type="entry name" value="LytTR"/>
    <property type="match status" value="1"/>
</dbReference>
<proteinExistence type="predicted"/>
<dbReference type="InterPro" id="IPR011006">
    <property type="entry name" value="CheY-like_superfamily"/>
</dbReference>
<dbReference type="SMART" id="SM00448">
    <property type="entry name" value="REC"/>
    <property type="match status" value="1"/>
</dbReference>
<dbReference type="Gene3D" id="3.40.50.2300">
    <property type="match status" value="1"/>
</dbReference>
<dbReference type="EMBL" id="CP002475">
    <property type="protein sequence ID" value="ADW01901.1"/>
    <property type="molecule type" value="Genomic_DNA"/>
</dbReference>
<feature type="modified residue" description="4-aspartylphosphate" evidence="1">
    <location>
        <position position="116"/>
    </location>
</feature>
<accession>A0A8D3WE26</accession>
<dbReference type="PROSITE" id="PS50930">
    <property type="entry name" value="HTH_LYTTR"/>
    <property type="match status" value="1"/>
</dbReference>
<dbReference type="Proteomes" id="UP000002066">
    <property type="component" value="Chromosome"/>
</dbReference>
<dbReference type="InterPro" id="IPR007492">
    <property type="entry name" value="LytTR_DNA-bd_dom"/>
</dbReference>
<name>A0A8D3WE26_STRFA</name>
<dbReference type="Gene3D" id="2.40.50.1020">
    <property type="entry name" value="LytTr DNA-binding domain"/>
    <property type="match status" value="1"/>
</dbReference>
<dbReference type="PANTHER" id="PTHR37299:SF1">
    <property type="entry name" value="STAGE 0 SPORULATION PROTEIN A HOMOLOG"/>
    <property type="match status" value="1"/>
</dbReference>
<dbReference type="Pfam" id="PF00072">
    <property type="entry name" value="Response_reg"/>
    <property type="match status" value="1"/>
</dbReference>
<evidence type="ECO:0000313" key="4">
    <source>
        <dbReference type="EMBL" id="ADW01901.1"/>
    </source>
</evidence>
<organism evidence="4 5">
    <name type="scientific">Streptomyces pratensis (strain ATCC 33331 / IAF-45CD)</name>
    <dbReference type="NCBI Taxonomy" id="591167"/>
    <lineage>
        <taxon>Bacteria</taxon>
        <taxon>Bacillati</taxon>
        <taxon>Actinomycetota</taxon>
        <taxon>Actinomycetes</taxon>
        <taxon>Kitasatosporales</taxon>
        <taxon>Streptomycetaceae</taxon>
        <taxon>Streptomyces</taxon>
    </lineage>
</organism>
<sequence length="303" mass="32893">MLLEPADVGSPEHPERVGSGVAVRFGGAHVLTYVTNPGTTHAVPPPEHLNSGLMLRVLAVDDEEPALEELLYLLRADPRIRSAEGATGATEALRRIGAAVDAGPDDPSAIDVVFLDIHMAGLTGLDVAQLLAGFAAPPLIVFVTAHEGFAVHAFDLKAVDYVLKPVRRERLAEAVRRVAEQVGERTASVHDAAADQIAVELGGVIRFVPVDDIAYAEAQGDYARLHTSSGSHLVRIPLTTLEERWRSRGFVRIHRRHLVALNRIDELRLDAGSMSVRIGDAELAVSRRHTRSLRDLLMRQTGR</sequence>
<gene>
    <name evidence="4" type="ordered locus">Sfla_0435</name>
</gene>
<evidence type="ECO:0000259" key="2">
    <source>
        <dbReference type="PROSITE" id="PS50110"/>
    </source>
</evidence>
<dbReference type="GO" id="GO:0000156">
    <property type="term" value="F:phosphorelay response regulator activity"/>
    <property type="evidence" value="ECO:0007669"/>
    <property type="project" value="InterPro"/>
</dbReference>
<dbReference type="KEGG" id="sfa:Sfla_0435"/>
<dbReference type="InterPro" id="IPR001789">
    <property type="entry name" value="Sig_transdc_resp-reg_receiver"/>
</dbReference>
<evidence type="ECO:0000256" key="1">
    <source>
        <dbReference type="PROSITE-ProRule" id="PRU00169"/>
    </source>
</evidence>
<keyword evidence="1" id="KW-0597">Phosphoprotein</keyword>
<evidence type="ECO:0000259" key="3">
    <source>
        <dbReference type="PROSITE" id="PS50930"/>
    </source>
</evidence>
<feature type="domain" description="Response regulatory" evidence="2">
    <location>
        <begin position="56"/>
        <end position="179"/>
    </location>
</feature>
<dbReference type="InterPro" id="IPR046947">
    <property type="entry name" value="LytR-like"/>
</dbReference>
<evidence type="ECO:0000313" key="5">
    <source>
        <dbReference type="Proteomes" id="UP000002066"/>
    </source>
</evidence>